<dbReference type="RefSeq" id="WP_344706275.1">
    <property type="nucleotide sequence ID" value="NZ_BAABBQ010000001.1"/>
</dbReference>
<protein>
    <recommendedName>
        <fullName evidence="4">TraB/GumN family protein</fullName>
    </recommendedName>
</protein>
<dbReference type="Proteomes" id="UP001500235">
    <property type="component" value="Unassembled WGS sequence"/>
</dbReference>
<evidence type="ECO:0008006" key="4">
    <source>
        <dbReference type="Google" id="ProtNLM"/>
    </source>
</evidence>
<feature type="region of interest" description="Disordered" evidence="1">
    <location>
        <begin position="321"/>
        <end position="382"/>
    </location>
</feature>
<feature type="region of interest" description="Disordered" evidence="1">
    <location>
        <begin position="114"/>
        <end position="136"/>
    </location>
</feature>
<accession>A0ABP7SM52</accession>
<proteinExistence type="predicted"/>
<dbReference type="EMBL" id="BAABBQ010000001">
    <property type="protein sequence ID" value="GAA4013682.1"/>
    <property type="molecule type" value="Genomic_DNA"/>
</dbReference>
<sequence length="382" mass="40694">MSVVQSAALAALLLGQATPVPPPVVTVVAPPRIVVAPAPAPARSAAEVIACQRAFYGQDYLPQPPLFRIRDSDTTLYLLGSIHILPPGFDWRSKQLDEVIAVSDMLITESAGKRPDALNPFAPTPTTPSPHPPLRDRLRGERLAKWLGMAAMGPRPVVEMIDRMPSWLAAFTIGGIAGRTDVTLGRGVETQLEIDFRLKRKPLAGLEDGQAVFDKVGAMPAPVQQAMLDQALDQIGTTRTSADLLATFHRWARGEEAADPSESGLPPELRQILLDARNQAWVPEVEKHLQKPGSRLVVVGAAHLRGKGSLLDTLAARGITAERISPTGPPKPRALTAAKPATLRECSGRLVPPLPPSRVPRPSPPPPASAAPPPPSPTASSR</sequence>
<feature type="compositionally biased region" description="Pro residues" evidence="1">
    <location>
        <begin position="122"/>
        <end position="132"/>
    </location>
</feature>
<evidence type="ECO:0000313" key="2">
    <source>
        <dbReference type="EMBL" id="GAA4013682.1"/>
    </source>
</evidence>
<reference evidence="3" key="1">
    <citation type="journal article" date="2019" name="Int. J. Syst. Evol. Microbiol.">
        <title>The Global Catalogue of Microorganisms (GCM) 10K type strain sequencing project: providing services to taxonomists for standard genome sequencing and annotation.</title>
        <authorList>
            <consortium name="The Broad Institute Genomics Platform"/>
            <consortium name="The Broad Institute Genome Sequencing Center for Infectious Disease"/>
            <person name="Wu L."/>
            <person name="Ma J."/>
        </authorList>
    </citation>
    <scope>NUCLEOTIDE SEQUENCE [LARGE SCALE GENOMIC DNA]</scope>
    <source>
        <strain evidence="3">JCM 17563</strain>
    </source>
</reference>
<feature type="compositionally biased region" description="Pro residues" evidence="1">
    <location>
        <begin position="352"/>
        <end position="382"/>
    </location>
</feature>
<dbReference type="PANTHER" id="PTHR40590:SF1">
    <property type="entry name" value="CYTOPLASMIC PROTEIN"/>
    <property type="match status" value="1"/>
</dbReference>
<evidence type="ECO:0000256" key="1">
    <source>
        <dbReference type="SAM" id="MobiDB-lite"/>
    </source>
</evidence>
<comment type="caution">
    <text evidence="2">The sequence shown here is derived from an EMBL/GenBank/DDBJ whole genome shotgun (WGS) entry which is preliminary data.</text>
</comment>
<keyword evidence="3" id="KW-1185">Reference proteome</keyword>
<dbReference type="InterPro" id="IPR002816">
    <property type="entry name" value="TraB/PrgY/GumN_fam"/>
</dbReference>
<name>A0ABP7SM52_9SPHN</name>
<dbReference type="InterPro" id="IPR047111">
    <property type="entry name" value="YbaP-like"/>
</dbReference>
<evidence type="ECO:0000313" key="3">
    <source>
        <dbReference type="Proteomes" id="UP001500235"/>
    </source>
</evidence>
<gene>
    <name evidence="2" type="ORF">GCM10022280_10000</name>
</gene>
<organism evidence="2 3">
    <name type="scientific">Sphingomonas swuensis</name>
    <dbReference type="NCBI Taxonomy" id="977800"/>
    <lineage>
        <taxon>Bacteria</taxon>
        <taxon>Pseudomonadati</taxon>
        <taxon>Pseudomonadota</taxon>
        <taxon>Alphaproteobacteria</taxon>
        <taxon>Sphingomonadales</taxon>
        <taxon>Sphingomonadaceae</taxon>
        <taxon>Sphingomonas</taxon>
    </lineage>
</organism>
<dbReference type="Pfam" id="PF01963">
    <property type="entry name" value="TraB_PrgY_gumN"/>
    <property type="match status" value="1"/>
</dbReference>
<dbReference type="PANTHER" id="PTHR40590">
    <property type="entry name" value="CYTOPLASMIC PROTEIN-RELATED"/>
    <property type="match status" value="1"/>
</dbReference>
<dbReference type="CDD" id="cd14789">
    <property type="entry name" value="Tiki"/>
    <property type="match status" value="1"/>
</dbReference>